<feature type="signal peptide" evidence="1">
    <location>
        <begin position="1"/>
        <end position="31"/>
    </location>
</feature>
<dbReference type="SUPFAM" id="SSF49503">
    <property type="entry name" value="Cupredoxins"/>
    <property type="match status" value="1"/>
</dbReference>
<evidence type="ECO:0000259" key="2">
    <source>
        <dbReference type="Pfam" id="PF13473"/>
    </source>
</evidence>
<comment type="caution">
    <text evidence="3">The sequence shown here is derived from an EMBL/GenBank/DDBJ whole genome shotgun (WGS) entry which is preliminary data.</text>
</comment>
<organism evidence="3 4">
    <name type="scientific">Streptomyces katrae</name>
    <dbReference type="NCBI Taxonomy" id="68223"/>
    <lineage>
        <taxon>Bacteria</taxon>
        <taxon>Bacillati</taxon>
        <taxon>Actinomycetota</taxon>
        <taxon>Actinomycetes</taxon>
        <taxon>Kitasatosporales</taxon>
        <taxon>Streptomycetaceae</taxon>
        <taxon>Streptomyces</taxon>
    </lineage>
</organism>
<dbReference type="Gene3D" id="2.60.40.420">
    <property type="entry name" value="Cupredoxins - blue copper proteins"/>
    <property type="match status" value="1"/>
</dbReference>
<dbReference type="InterPro" id="IPR008972">
    <property type="entry name" value="Cupredoxin"/>
</dbReference>
<dbReference type="PANTHER" id="PTHR36507">
    <property type="entry name" value="BLL1555 PROTEIN"/>
    <property type="match status" value="1"/>
</dbReference>
<accession>A0ABT7H4V6</accession>
<dbReference type="InterPro" id="IPR052721">
    <property type="entry name" value="ET_Amicyanin"/>
</dbReference>
<gene>
    <name evidence="3" type="ORF">QEZ40_006960</name>
</gene>
<dbReference type="Proteomes" id="UP001223390">
    <property type="component" value="Unassembled WGS sequence"/>
</dbReference>
<feature type="chain" id="PRO_5046863199" evidence="1">
    <location>
        <begin position="32"/>
        <end position="136"/>
    </location>
</feature>
<evidence type="ECO:0000313" key="3">
    <source>
        <dbReference type="EMBL" id="MDK9500930.1"/>
    </source>
</evidence>
<keyword evidence="1" id="KW-0732">Signal</keyword>
<evidence type="ECO:0000313" key="4">
    <source>
        <dbReference type="Proteomes" id="UP001223390"/>
    </source>
</evidence>
<proteinExistence type="predicted"/>
<sequence length="136" mass="13896">MPIARPRRNTVRTAASTLGALSLLVALSACMDSATDTVPASTVAPPSATTAAAEARINIKGFSFIPQDLTVRPGAKINVINSNSVPHTVTATDGAAFDTGQIAPGQSVTFTAPDTPGSYAFICSLHPRMKGTLTVA</sequence>
<protein>
    <submittedName>
        <fullName evidence="3">Cupredoxin domain-containing protein</fullName>
    </submittedName>
</protein>
<name>A0ABT7H4V6_9ACTN</name>
<feature type="domain" description="EfeO-type cupredoxin-like" evidence="2">
    <location>
        <begin position="42"/>
        <end position="135"/>
    </location>
</feature>
<dbReference type="RefSeq" id="WP_285346407.1">
    <property type="nucleotide sequence ID" value="NZ_JASITI010000079.1"/>
</dbReference>
<dbReference type="InterPro" id="IPR028096">
    <property type="entry name" value="EfeO_Cupredoxin"/>
</dbReference>
<dbReference type="Pfam" id="PF13473">
    <property type="entry name" value="Cupredoxin_1"/>
    <property type="match status" value="1"/>
</dbReference>
<dbReference type="PROSITE" id="PS51257">
    <property type="entry name" value="PROKAR_LIPOPROTEIN"/>
    <property type="match status" value="1"/>
</dbReference>
<dbReference type="PANTHER" id="PTHR36507:SF1">
    <property type="entry name" value="BLL1555 PROTEIN"/>
    <property type="match status" value="1"/>
</dbReference>
<dbReference type="EMBL" id="JASITI010000079">
    <property type="protein sequence ID" value="MDK9500930.1"/>
    <property type="molecule type" value="Genomic_DNA"/>
</dbReference>
<evidence type="ECO:0000256" key="1">
    <source>
        <dbReference type="SAM" id="SignalP"/>
    </source>
</evidence>
<keyword evidence="4" id="KW-1185">Reference proteome</keyword>
<reference evidence="3 4" key="1">
    <citation type="submission" date="2023-05" db="EMBL/GenBank/DDBJ databases">
        <title>Sequencing and Assembly of Streptomyces sp. NP73.</title>
        <authorList>
            <person name="Konwar A.N."/>
            <person name="Saikia K."/>
            <person name="Thakur D."/>
        </authorList>
    </citation>
    <scope>NUCLEOTIDE SEQUENCE [LARGE SCALE GENOMIC DNA]</scope>
    <source>
        <strain evidence="3 4">NP73</strain>
    </source>
</reference>